<dbReference type="AlphaFoldDB" id="A0A5Q2FCX5"/>
<gene>
    <name evidence="3" type="ORF">Rai3103_16485</name>
</gene>
<accession>A0A5Q2FCX5</accession>
<evidence type="ECO:0000259" key="2">
    <source>
        <dbReference type="Pfam" id="PF01551"/>
    </source>
</evidence>
<keyword evidence="4" id="KW-1185">Reference proteome</keyword>
<organism evidence="3 4">
    <name type="scientific">Raineyella fluvialis</name>
    <dbReference type="NCBI Taxonomy" id="2662261"/>
    <lineage>
        <taxon>Bacteria</taxon>
        <taxon>Bacillati</taxon>
        <taxon>Actinomycetota</taxon>
        <taxon>Actinomycetes</taxon>
        <taxon>Propionibacteriales</taxon>
        <taxon>Propionibacteriaceae</taxon>
        <taxon>Raineyella</taxon>
    </lineage>
</organism>
<dbReference type="CDD" id="cd12797">
    <property type="entry name" value="M23_peptidase"/>
    <property type="match status" value="1"/>
</dbReference>
<dbReference type="Proteomes" id="UP000386847">
    <property type="component" value="Chromosome"/>
</dbReference>
<sequence>MRRLPFCHLITSLLCTVLVGAGLSLRVTTEASALPMAAGPEGVSAAVLPVPGPVLNGFSPPADPWLTGHRGVDLAAAAGAPVLAAAAGTVTYASALAGRGVVVVDHGAVRTTYEPVEPRVQVGQQVAPGDVLGVLQAGHASCAPASCLHWGARRGDAYLDPLLLPAVAQGPPVRLVGSEEVTAARRDAGTRMTAGILPSGGGSGPGGWIDPVPGPVTSPFGLRVHPVTGIRKLHDGVDHGAPCGTPIRAPLAGTVTEVVRHPAYGWRIRIDHGLVDGHHLVTSMNHAEGYSVLAGSGVQRGQVLGTVGSTGWSTGCHLHLMAWEDGMLIDPSRLE</sequence>
<dbReference type="PANTHER" id="PTHR21666:SF289">
    <property type="entry name" value="L-ALA--D-GLU ENDOPEPTIDASE"/>
    <property type="match status" value="1"/>
</dbReference>
<dbReference type="InterPro" id="IPR011055">
    <property type="entry name" value="Dup_hybrid_motif"/>
</dbReference>
<dbReference type="GO" id="GO:0004222">
    <property type="term" value="F:metalloendopeptidase activity"/>
    <property type="evidence" value="ECO:0007669"/>
    <property type="project" value="TreeGrafter"/>
</dbReference>
<dbReference type="KEGG" id="rain:Rai3103_16485"/>
<evidence type="ECO:0000256" key="1">
    <source>
        <dbReference type="ARBA" id="ARBA00022729"/>
    </source>
</evidence>
<name>A0A5Q2FCX5_9ACTN</name>
<dbReference type="RefSeq" id="WP_153573479.1">
    <property type="nucleotide sequence ID" value="NZ_CP045725.1"/>
</dbReference>
<dbReference type="InterPro" id="IPR050570">
    <property type="entry name" value="Cell_wall_metabolism_enzyme"/>
</dbReference>
<protein>
    <submittedName>
        <fullName evidence="3">Peptidoglycan DD-metalloendopeptidase family protein</fullName>
    </submittedName>
</protein>
<dbReference type="SUPFAM" id="SSF51261">
    <property type="entry name" value="Duplicated hybrid motif"/>
    <property type="match status" value="2"/>
</dbReference>
<keyword evidence="1" id="KW-0732">Signal</keyword>
<dbReference type="Gene3D" id="2.70.70.10">
    <property type="entry name" value="Glucose Permease (Domain IIA)"/>
    <property type="match status" value="2"/>
</dbReference>
<proteinExistence type="predicted"/>
<feature type="domain" description="M23ase beta-sheet core" evidence="2">
    <location>
        <begin position="68"/>
        <end position="161"/>
    </location>
</feature>
<feature type="domain" description="M23ase beta-sheet core" evidence="2">
    <location>
        <begin position="233"/>
        <end position="331"/>
    </location>
</feature>
<dbReference type="Pfam" id="PF01551">
    <property type="entry name" value="Peptidase_M23"/>
    <property type="match status" value="2"/>
</dbReference>
<dbReference type="PANTHER" id="PTHR21666">
    <property type="entry name" value="PEPTIDASE-RELATED"/>
    <property type="match status" value="1"/>
</dbReference>
<dbReference type="InterPro" id="IPR016047">
    <property type="entry name" value="M23ase_b-sheet_dom"/>
</dbReference>
<evidence type="ECO:0000313" key="3">
    <source>
        <dbReference type="EMBL" id="QGF24950.1"/>
    </source>
</evidence>
<dbReference type="EMBL" id="CP045725">
    <property type="protein sequence ID" value="QGF24950.1"/>
    <property type="molecule type" value="Genomic_DNA"/>
</dbReference>
<evidence type="ECO:0000313" key="4">
    <source>
        <dbReference type="Proteomes" id="UP000386847"/>
    </source>
</evidence>
<reference evidence="3 4" key="1">
    <citation type="submission" date="2019-10" db="EMBL/GenBank/DDBJ databases">
        <title>Genomic analysis of Raineyella sp. CBA3103.</title>
        <authorList>
            <person name="Roh S.W."/>
        </authorList>
    </citation>
    <scope>NUCLEOTIDE SEQUENCE [LARGE SCALE GENOMIC DNA]</scope>
    <source>
        <strain evidence="3 4">CBA3103</strain>
    </source>
</reference>